<protein>
    <submittedName>
        <fullName evidence="1">Uncharacterized protein</fullName>
    </submittedName>
</protein>
<sequence length="84" mass="9760">MLHNLVLNPEFEELWVGGNPPGYFEQETNTTVRMLDKNVDRNHPWRVRTGPRDDYVLNGQLGYRADLAAAAVADDWRLWPRLNP</sequence>
<evidence type="ECO:0000313" key="1">
    <source>
        <dbReference type="EMBL" id="GAF84078.1"/>
    </source>
</evidence>
<accession>X0SSG8</accession>
<feature type="non-terminal residue" evidence="1">
    <location>
        <position position="84"/>
    </location>
</feature>
<gene>
    <name evidence="1" type="ORF">S01H1_12080</name>
</gene>
<comment type="caution">
    <text evidence="1">The sequence shown here is derived from an EMBL/GenBank/DDBJ whole genome shotgun (WGS) entry which is preliminary data.</text>
</comment>
<name>X0SSG8_9ZZZZ</name>
<reference evidence="1" key="1">
    <citation type="journal article" date="2014" name="Front. Microbiol.">
        <title>High frequency of phylogenetically diverse reductive dehalogenase-homologous genes in deep subseafloor sedimentary metagenomes.</title>
        <authorList>
            <person name="Kawai M."/>
            <person name="Futagami T."/>
            <person name="Toyoda A."/>
            <person name="Takaki Y."/>
            <person name="Nishi S."/>
            <person name="Hori S."/>
            <person name="Arai W."/>
            <person name="Tsubouchi T."/>
            <person name="Morono Y."/>
            <person name="Uchiyama I."/>
            <person name="Ito T."/>
            <person name="Fujiyama A."/>
            <person name="Inagaki F."/>
            <person name="Takami H."/>
        </authorList>
    </citation>
    <scope>NUCLEOTIDE SEQUENCE</scope>
    <source>
        <strain evidence="1">Expedition CK06-06</strain>
    </source>
</reference>
<dbReference type="AlphaFoldDB" id="X0SSG8"/>
<dbReference type="EMBL" id="BARS01006179">
    <property type="protein sequence ID" value="GAF84078.1"/>
    <property type="molecule type" value="Genomic_DNA"/>
</dbReference>
<proteinExistence type="predicted"/>
<organism evidence="1">
    <name type="scientific">marine sediment metagenome</name>
    <dbReference type="NCBI Taxonomy" id="412755"/>
    <lineage>
        <taxon>unclassified sequences</taxon>
        <taxon>metagenomes</taxon>
        <taxon>ecological metagenomes</taxon>
    </lineage>
</organism>